<dbReference type="AlphaFoldDB" id="A0A1J5QMF9"/>
<proteinExistence type="predicted"/>
<protein>
    <submittedName>
        <fullName evidence="2">Uncharacterized protein</fullName>
    </submittedName>
</protein>
<organism evidence="2">
    <name type="scientific">mine drainage metagenome</name>
    <dbReference type="NCBI Taxonomy" id="410659"/>
    <lineage>
        <taxon>unclassified sequences</taxon>
        <taxon>metagenomes</taxon>
        <taxon>ecological metagenomes</taxon>
    </lineage>
</organism>
<comment type="caution">
    <text evidence="2">The sequence shown here is derived from an EMBL/GenBank/DDBJ whole genome shotgun (WGS) entry which is preliminary data.</text>
</comment>
<feature type="region of interest" description="Disordered" evidence="1">
    <location>
        <begin position="1"/>
        <end position="57"/>
    </location>
</feature>
<dbReference type="EMBL" id="MLJW01000613">
    <property type="protein sequence ID" value="OIQ84506.1"/>
    <property type="molecule type" value="Genomic_DNA"/>
</dbReference>
<feature type="compositionally biased region" description="Basic and acidic residues" evidence="1">
    <location>
        <begin position="1"/>
        <end position="10"/>
    </location>
</feature>
<reference evidence="2" key="1">
    <citation type="submission" date="2016-10" db="EMBL/GenBank/DDBJ databases">
        <title>Sequence of Gallionella enrichment culture.</title>
        <authorList>
            <person name="Poehlein A."/>
            <person name="Muehling M."/>
            <person name="Daniel R."/>
        </authorList>
    </citation>
    <scope>NUCLEOTIDE SEQUENCE</scope>
</reference>
<evidence type="ECO:0000313" key="2">
    <source>
        <dbReference type="EMBL" id="OIQ84506.1"/>
    </source>
</evidence>
<name>A0A1J5QMF9_9ZZZZ</name>
<feature type="compositionally biased region" description="Basic and acidic residues" evidence="1">
    <location>
        <begin position="19"/>
        <end position="34"/>
    </location>
</feature>
<sequence length="72" mass="7519">MRGEGRRADEPPMCGENPEAGRDAAETRPRDANLRPRGAGLDECENAGMTDPNSPGILGTAPCPCFAAPVQP</sequence>
<gene>
    <name evidence="2" type="ORF">GALL_336720</name>
</gene>
<evidence type="ECO:0000256" key="1">
    <source>
        <dbReference type="SAM" id="MobiDB-lite"/>
    </source>
</evidence>
<accession>A0A1J5QMF9</accession>